<proteinExistence type="predicted"/>
<accession>A0A5J9VZP4</accession>
<reference evidence="1 2" key="1">
    <citation type="journal article" date="2019" name="Sci. Rep.">
        <title>A high-quality genome of Eragrostis curvula grass provides insights into Poaceae evolution and supports new strategies to enhance forage quality.</title>
        <authorList>
            <person name="Carballo J."/>
            <person name="Santos B.A.C.M."/>
            <person name="Zappacosta D."/>
            <person name="Garbus I."/>
            <person name="Selva J.P."/>
            <person name="Gallo C.A."/>
            <person name="Diaz A."/>
            <person name="Albertini E."/>
            <person name="Caccamo M."/>
            <person name="Echenique V."/>
        </authorList>
    </citation>
    <scope>NUCLEOTIDE SEQUENCE [LARGE SCALE GENOMIC DNA]</scope>
    <source>
        <strain evidence="2">cv. Victoria</strain>
        <tissue evidence="1">Leaf</tissue>
    </source>
</reference>
<gene>
    <name evidence="1" type="ORF">EJB05_14876</name>
</gene>
<evidence type="ECO:0000313" key="1">
    <source>
        <dbReference type="EMBL" id="TVU41368.1"/>
    </source>
</evidence>
<dbReference type="AlphaFoldDB" id="A0A5J9VZP4"/>
<sequence length="180" mass="20407">MPLLQRSKKVVPQVEVHDDVPYKDALLQLQAHLVNVSKIQCKSSYNCWFFILSTTRPRELRMRSGFVLEMLQLSNSCFTISCSMSGGTGMDHEDARVQHFGNGHQIDNTVHLQHITCSSLEQCRTSRRPISMESKDRTKVSLLCLASLHEKVLTADNLAKKSWEHEPNCAKGCLKQLHTS</sequence>
<name>A0A5J9VZP4_9POAL</name>
<dbReference type="EMBL" id="RWGY01000007">
    <property type="protein sequence ID" value="TVU41368.1"/>
    <property type="molecule type" value="Genomic_DNA"/>
</dbReference>
<comment type="caution">
    <text evidence="1">The sequence shown here is derived from an EMBL/GenBank/DDBJ whole genome shotgun (WGS) entry which is preliminary data.</text>
</comment>
<keyword evidence="2" id="KW-1185">Reference proteome</keyword>
<dbReference type="Proteomes" id="UP000324897">
    <property type="component" value="Chromosome 4"/>
</dbReference>
<evidence type="ECO:0000313" key="2">
    <source>
        <dbReference type="Proteomes" id="UP000324897"/>
    </source>
</evidence>
<organism evidence="1 2">
    <name type="scientific">Eragrostis curvula</name>
    <name type="common">weeping love grass</name>
    <dbReference type="NCBI Taxonomy" id="38414"/>
    <lineage>
        <taxon>Eukaryota</taxon>
        <taxon>Viridiplantae</taxon>
        <taxon>Streptophyta</taxon>
        <taxon>Embryophyta</taxon>
        <taxon>Tracheophyta</taxon>
        <taxon>Spermatophyta</taxon>
        <taxon>Magnoliopsida</taxon>
        <taxon>Liliopsida</taxon>
        <taxon>Poales</taxon>
        <taxon>Poaceae</taxon>
        <taxon>PACMAD clade</taxon>
        <taxon>Chloridoideae</taxon>
        <taxon>Eragrostideae</taxon>
        <taxon>Eragrostidinae</taxon>
        <taxon>Eragrostis</taxon>
    </lineage>
</organism>
<dbReference type="Gramene" id="TVU41368">
    <property type="protein sequence ID" value="TVU41368"/>
    <property type="gene ID" value="EJB05_14876"/>
</dbReference>
<protein>
    <submittedName>
        <fullName evidence="1">Uncharacterized protein</fullName>
    </submittedName>
</protein>